<dbReference type="OrthoDB" id="5443342at2"/>
<sequence length="568" mass="64915">MLVSRLQKFLTAPEDHRFSPRMIFWLTLSLVFSISFAIPPLQKAFSGEYLIMDDARQHLFWMQRFVDPDLFPNDLIADFYQSITPSGVSGFYHLMANLGINPLLLNKILPLFLGLLTTLFCFGICIELLPVPTVGFIGSLLLNQNLWLHGELTTAVSSGFAYPAFLSFLYFLLRRSPLGVGICMAIMGNIYSPLMLVASGVLILRLIQWEKGKLQFSNNRQDYIISAVGLGVATLVIIPYFFSTSEYGPTISAQEAKTMPEFLDKGRTAFFYSNRGLNFWFKNSRSGLKISLNPPLVILGFFLPILFRFPRQFPLVEKISSKINILLYLILTSIGLFAIAHLLLFKLFLPSRYTSHSFRIILAISTAIFLIVVLDGIFQATLKQIIALASTVVFSFVLIFYPFFIWGKAFPRTAYTIGTDPAVYQFLQQQPKDTLTASLSLEADNLPIFSQRPVLVSWEHALPYQKGYYRQIKPRVLDLIFAQYSPNLDTVKQFIQKYGVDYFLIDQKAFSPEYMTENVWFKQWPDQGKQALSQLQGKQQPILLQSWNRCTIYQNQLYRLVKADCLIK</sequence>
<keyword evidence="1" id="KW-0812">Transmembrane</keyword>
<feature type="transmembrane region" description="Helical" evidence="1">
    <location>
        <begin position="152"/>
        <end position="173"/>
    </location>
</feature>
<feature type="transmembrane region" description="Helical" evidence="1">
    <location>
        <begin position="223"/>
        <end position="242"/>
    </location>
</feature>
<reference evidence="3" key="1">
    <citation type="submission" date="2015-10" db="EMBL/GenBank/DDBJ databases">
        <authorList>
            <person name="Regsiter A."/>
            <person name="william w."/>
        </authorList>
    </citation>
    <scope>NUCLEOTIDE SEQUENCE [LARGE SCALE GENOMIC DNA]</scope>
</reference>
<accession>A0A1J1LHH0</accession>
<feature type="transmembrane region" description="Helical" evidence="1">
    <location>
        <begin position="108"/>
        <end position="131"/>
    </location>
</feature>
<evidence type="ECO:0008006" key="4">
    <source>
        <dbReference type="Google" id="ProtNLM"/>
    </source>
</evidence>
<evidence type="ECO:0000313" key="2">
    <source>
        <dbReference type="EMBL" id="CUR31662.1"/>
    </source>
</evidence>
<keyword evidence="1" id="KW-1133">Transmembrane helix</keyword>
<feature type="transmembrane region" description="Helical" evidence="1">
    <location>
        <begin position="385"/>
        <end position="406"/>
    </location>
</feature>
<name>A0A1J1LHH0_9CYAN</name>
<dbReference type="AlphaFoldDB" id="A0A1J1LHH0"/>
<dbReference type="Proteomes" id="UP000184315">
    <property type="component" value="Unassembled WGS sequence"/>
</dbReference>
<feature type="transmembrane region" description="Helical" evidence="1">
    <location>
        <begin position="179"/>
        <end position="203"/>
    </location>
</feature>
<gene>
    <name evidence="2" type="ORF">PL9214291253</name>
</gene>
<dbReference type="STRING" id="671072.PL9214291253"/>
<feature type="transmembrane region" description="Helical" evidence="1">
    <location>
        <begin position="357"/>
        <end position="378"/>
    </location>
</feature>
<protein>
    <recommendedName>
        <fullName evidence="4">Glycosyltransferase RgtA/B/C/D-like domain-containing protein</fullName>
    </recommendedName>
</protein>
<evidence type="ECO:0000256" key="1">
    <source>
        <dbReference type="SAM" id="Phobius"/>
    </source>
</evidence>
<keyword evidence="1" id="KW-0472">Membrane</keyword>
<keyword evidence="3" id="KW-1185">Reference proteome</keyword>
<organism evidence="2 3">
    <name type="scientific">Planktothrix tepida PCC 9214</name>
    <dbReference type="NCBI Taxonomy" id="671072"/>
    <lineage>
        <taxon>Bacteria</taxon>
        <taxon>Bacillati</taxon>
        <taxon>Cyanobacteriota</taxon>
        <taxon>Cyanophyceae</taxon>
        <taxon>Oscillatoriophycideae</taxon>
        <taxon>Oscillatoriales</taxon>
        <taxon>Microcoleaceae</taxon>
        <taxon>Planktothrix</taxon>
    </lineage>
</organism>
<dbReference type="RefSeq" id="WP_072718468.1">
    <property type="nucleotide sequence ID" value="NZ_LN889782.1"/>
</dbReference>
<proteinExistence type="predicted"/>
<evidence type="ECO:0000313" key="3">
    <source>
        <dbReference type="Proteomes" id="UP000184315"/>
    </source>
</evidence>
<feature type="transmembrane region" description="Helical" evidence="1">
    <location>
        <begin position="290"/>
        <end position="309"/>
    </location>
</feature>
<feature type="transmembrane region" description="Helical" evidence="1">
    <location>
        <begin position="325"/>
        <end position="345"/>
    </location>
</feature>
<feature type="transmembrane region" description="Helical" evidence="1">
    <location>
        <begin position="21"/>
        <end position="38"/>
    </location>
</feature>
<dbReference type="EMBL" id="CZDF01000132">
    <property type="protein sequence ID" value="CUR31662.1"/>
    <property type="molecule type" value="Genomic_DNA"/>
</dbReference>